<dbReference type="Gene3D" id="1.10.1200.10">
    <property type="entry name" value="ACP-like"/>
    <property type="match status" value="1"/>
</dbReference>
<keyword evidence="3" id="KW-0436">Ligase</keyword>
<dbReference type="InterPro" id="IPR020806">
    <property type="entry name" value="PKS_PP-bd"/>
</dbReference>
<dbReference type="PANTHER" id="PTHR45527:SF10">
    <property type="entry name" value="PYOCHELIN SYNTHASE PCHF"/>
    <property type="match status" value="1"/>
</dbReference>
<evidence type="ECO:0000256" key="3">
    <source>
        <dbReference type="ARBA" id="ARBA00022598"/>
    </source>
</evidence>
<dbReference type="GO" id="GO:0043041">
    <property type="term" value="P:amino acid activation for nonribosomal peptide biosynthetic process"/>
    <property type="evidence" value="ECO:0007669"/>
    <property type="project" value="TreeGrafter"/>
</dbReference>
<dbReference type="InterPro" id="IPR045851">
    <property type="entry name" value="AMP-bd_C_sf"/>
</dbReference>
<dbReference type="GO" id="GO:0005737">
    <property type="term" value="C:cytoplasm"/>
    <property type="evidence" value="ECO:0007669"/>
    <property type="project" value="TreeGrafter"/>
</dbReference>
<organism evidence="5 6">
    <name type="scientific">Pseudomonas aeruginosa</name>
    <dbReference type="NCBI Taxonomy" id="287"/>
    <lineage>
        <taxon>Bacteria</taxon>
        <taxon>Pseudomonadati</taxon>
        <taxon>Pseudomonadota</taxon>
        <taxon>Gammaproteobacteria</taxon>
        <taxon>Pseudomonadales</taxon>
        <taxon>Pseudomonadaceae</taxon>
        <taxon>Pseudomonas</taxon>
    </lineage>
</organism>
<dbReference type="GO" id="GO:0044550">
    <property type="term" value="P:secondary metabolite biosynthetic process"/>
    <property type="evidence" value="ECO:0007669"/>
    <property type="project" value="TreeGrafter"/>
</dbReference>
<dbReference type="GO" id="GO:0031177">
    <property type="term" value="F:phosphopantetheine binding"/>
    <property type="evidence" value="ECO:0007669"/>
    <property type="project" value="InterPro"/>
</dbReference>
<feature type="domain" description="Carrier" evidence="4">
    <location>
        <begin position="174"/>
        <end position="249"/>
    </location>
</feature>
<dbReference type="SUPFAM" id="SSF56801">
    <property type="entry name" value="Acetyl-CoA synthetase-like"/>
    <property type="match status" value="1"/>
</dbReference>
<dbReference type="PANTHER" id="PTHR45527">
    <property type="entry name" value="NONRIBOSOMAL PEPTIDE SYNTHETASE"/>
    <property type="match status" value="1"/>
</dbReference>
<dbReference type="FunFam" id="1.10.1200.10:FF:000016">
    <property type="entry name" value="Non-ribosomal peptide synthase"/>
    <property type="match status" value="1"/>
</dbReference>
<dbReference type="AlphaFoldDB" id="A0A367M613"/>
<dbReference type="InterPro" id="IPR006162">
    <property type="entry name" value="Ppantetheine_attach_site"/>
</dbReference>
<dbReference type="PROSITE" id="PS50075">
    <property type="entry name" value="CARRIER"/>
    <property type="match status" value="1"/>
</dbReference>
<evidence type="ECO:0000256" key="1">
    <source>
        <dbReference type="ARBA" id="ARBA00022450"/>
    </source>
</evidence>
<proteinExistence type="predicted"/>
<dbReference type="PROSITE" id="PS00012">
    <property type="entry name" value="PHOSPHOPANTETHEINE"/>
    <property type="match status" value="1"/>
</dbReference>
<accession>A0A367M613</accession>
<sequence>AVQALDDGLLPAEHLGRYDRVISFAALHTYAASREGLALAAALLRPQGRLLLVDLLCESPLALLGAALLDDRPLRLAELPSLLADLAAAGLAPRCLWRSERIALVEALAPGLGLDAAALQAGLEQRLPQAMRPERLWCLPSLPLNGNGKVDRRRLAESMTRALGECRHEPSAEEPLEAHEQALAECWEAVLKRPVRRREASFFSLGGDSLLATRLLAGIRERFGVRLGMADFYRQPTLAGLARHLQAQTVEIEETQLEEGVL</sequence>
<gene>
    <name evidence="5" type="ORF">DT376_21095</name>
</gene>
<reference evidence="5 6" key="1">
    <citation type="submission" date="2018-07" db="EMBL/GenBank/DDBJ databases">
        <title>Mechanisms of high-level aminoglycoside resistance among Gram-negative pathogens in Brazil.</title>
        <authorList>
            <person name="Ballaben A.S."/>
            <person name="Darini A.L.C."/>
            <person name="Doi Y."/>
        </authorList>
    </citation>
    <scope>NUCLEOTIDE SEQUENCE [LARGE SCALE GENOMIC DNA]</scope>
    <source>
        <strain evidence="5 6">B2-305</strain>
    </source>
</reference>
<dbReference type="SMART" id="SM00823">
    <property type="entry name" value="PKS_PP"/>
    <property type="match status" value="1"/>
</dbReference>
<keyword evidence="2" id="KW-0597">Phosphoprotein</keyword>
<dbReference type="InterPro" id="IPR036736">
    <property type="entry name" value="ACP-like_sf"/>
</dbReference>
<evidence type="ECO:0000259" key="4">
    <source>
        <dbReference type="PROSITE" id="PS50075"/>
    </source>
</evidence>
<dbReference type="Gene3D" id="3.30.300.30">
    <property type="match status" value="1"/>
</dbReference>
<protein>
    <submittedName>
        <fullName evidence="5">Non-ribosomal peptide synthetase</fullName>
    </submittedName>
</protein>
<dbReference type="Proteomes" id="UP000253594">
    <property type="component" value="Unassembled WGS sequence"/>
</dbReference>
<dbReference type="Pfam" id="PF00550">
    <property type="entry name" value="PP-binding"/>
    <property type="match status" value="1"/>
</dbReference>
<dbReference type="InterPro" id="IPR009081">
    <property type="entry name" value="PP-bd_ACP"/>
</dbReference>
<evidence type="ECO:0000313" key="5">
    <source>
        <dbReference type="EMBL" id="RCI72927.1"/>
    </source>
</evidence>
<dbReference type="GO" id="GO:0016874">
    <property type="term" value="F:ligase activity"/>
    <property type="evidence" value="ECO:0007669"/>
    <property type="project" value="UniProtKB-KW"/>
</dbReference>
<evidence type="ECO:0000256" key="2">
    <source>
        <dbReference type="ARBA" id="ARBA00022553"/>
    </source>
</evidence>
<dbReference type="SUPFAM" id="SSF53335">
    <property type="entry name" value="S-adenosyl-L-methionine-dependent methyltransferases"/>
    <property type="match status" value="1"/>
</dbReference>
<name>A0A367M613_PSEAI</name>
<dbReference type="SUPFAM" id="SSF47336">
    <property type="entry name" value="ACP-like"/>
    <property type="match status" value="1"/>
</dbReference>
<dbReference type="InterPro" id="IPR029063">
    <property type="entry name" value="SAM-dependent_MTases_sf"/>
</dbReference>
<feature type="non-terminal residue" evidence="5">
    <location>
        <position position="1"/>
    </location>
</feature>
<evidence type="ECO:0000313" key="6">
    <source>
        <dbReference type="Proteomes" id="UP000253594"/>
    </source>
</evidence>
<dbReference type="EMBL" id="QORE01000775">
    <property type="protein sequence ID" value="RCI72927.1"/>
    <property type="molecule type" value="Genomic_DNA"/>
</dbReference>
<keyword evidence="1" id="KW-0596">Phosphopantetheine</keyword>
<comment type="caution">
    <text evidence="5">The sequence shown here is derived from an EMBL/GenBank/DDBJ whole genome shotgun (WGS) entry which is preliminary data.</text>
</comment>
<dbReference type="GO" id="GO:0072330">
    <property type="term" value="P:monocarboxylic acid biosynthetic process"/>
    <property type="evidence" value="ECO:0007669"/>
    <property type="project" value="UniProtKB-ARBA"/>
</dbReference>